<evidence type="ECO:0000313" key="2">
    <source>
        <dbReference type="EMBL" id="JAW15574.1"/>
    </source>
</evidence>
<feature type="region of interest" description="Disordered" evidence="1">
    <location>
        <begin position="1"/>
        <end position="30"/>
    </location>
</feature>
<organism evidence="2">
    <name type="scientific">Panstrongylus lignarius</name>
    <dbReference type="NCBI Taxonomy" id="156445"/>
    <lineage>
        <taxon>Eukaryota</taxon>
        <taxon>Metazoa</taxon>
        <taxon>Ecdysozoa</taxon>
        <taxon>Arthropoda</taxon>
        <taxon>Hexapoda</taxon>
        <taxon>Insecta</taxon>
        <taxon>Pterygota</taxon>
        <taxon>Neoptera</taxon>
        <taxon>Paraneoptera</taxon>
        <taxon>Hemiptera</taxon>
        <taxon>Heteroptera</taxon>
        <taxon>Panheteroptera</taxon>
        <taxon>Cimicomorpha</taxon>
        <taxon>Reduviidae</taxon>
        <taxon>Triatominae</taxon>
        <taxon>Panstrongylus</taxon>
    </lineage>
</organism>
<reference evidence="2" key="1">
    <citation type="journal article" date="2018" name="PLoS Negl. Trop. Dis.">
        <title>An insight into the salivary gland and fat body transcriptome of Panstrongylus lignarius (Hemiptera: Heteroptera), the main vector of Chagas disease in Peru.</title>
        <authorList>
            <person name="Nevoa J.C."/>
            <person name="Mendes M.T."/>
            <person name="da Silva M.V."/>
            <person name="Soares S.C."/>
            <person name="Oliveira C.J.F."/>
            <person name="Ribeiro J.M.C."/>
        </authorList>
    </citation>
    <scope>NUCLEOTIDE SEQUENCE</scope>
</reference>
<accession>A0A224XWH1</accession>
<proteinExistence type="predicted"/>
<dbReference type="EMBL" id="GFTR01000852">
    <property type="protein sequence ID" value="JAW15574.1"/>
    <property type="molecule type" value="Transcribed_RNA"/>
</dbReference>
<evidence type="ECO:0000256" key="1">
    <source>
        <dbReference type="SAM" id="MobiDB-lite"/>
    </source>
</evidence>
<sequence length="80" mass="8884">MVFWPAATATTAATSSSASPPSATTTTTTSPTTIRYNHQYTKQRRLCDSEQFKWCSWRIACTLPPSPWQQPGHIAMSLVH</sequence>
<dbReference type="AlphaFoldDB" id="A0A224XWH1"/>
<protein>
    <submittedName>
        <fullName evidence="2">Putative secreted protein</fullName>
    </submittedName>
</protein>
<name>A0A224XWH1_9HEMI</name>